<comment type="subcellular location">
    <subcellularLocation>
        <location evidence="1">Membrane</location>
        <topology evidence="1">Multi-pass membrane protein</topology>
    </subcellularLocation>
</comment>
<feature type="transmembrane region" description="Helical" evidence="5">
    <location>
        <begin position="57"/>
        <end position="79"/>
    </location>
</feature>
<feature type="transmembrane region" description="Helical" evidence="5">
    <location>
        <begin position="85"/>
        <end position="106"/>
    </location>
</feature>
<feature type="transmembrane region" description="Helical" evidence="5">
    <location>
        <begin position="214"/>
        <end position="234"/>
    </location>
</feature>
<evidence type="ECO:0000313" key="6">
    <source>
        <dbReference type="EMBL" id="MFD1019790.1"/>
    </source>
</evidence>
<keyword evidence="4 5" id="KW-0472">Membrane</keyword>
<accession>A0ABW3L1H0</accession>
<feature type="transmembrane region" description="Helical" evidence="5">
    <location>
        <begin position="113"/>
        <end position="135"/>
    </location>
</feature>
<evidence type="ECO:0000256" key="2">
    <source>
        <dbReference type="ARBA" id="ARBA00022692"/>
    </source>
</evidence>
<dbReference type="PANTHER" id="PTHR10361:SF28">
    <property type="entry name" value="P3 PROTEIN-RELATED"/>
    <property type="match status" value="1"/>
</dbReference>
<dbReference type="PANTHER" id="PTHR10361">
    <property type="entry name" value="SODIUM-BILE ACID COTRANSPORTER"/>
    <property type="match status" value="1"/>
</dbReference>
<feature type="transmembrane region" description="Helical" evidence="5">
    <location>
        <begin position="147"/>
        <end position="166"/>
    </location>
</feature>
<sequence>MMPFITPVSVILGVVFAGWLESFQYLVPWIFAFMTFAGSLGSNFTDVRHVIKHPVPLLICLVLLHLIMPIISLGVGNVFFSDDPYLITGLILAFIIPTGITSLIWVSIYRGNVVLTLSIILLDTLLSPLLVPLILQAFVGNSIQMDGWEIMTGLFWMVVIPSLLGMSLNQFTKGRVKVTVEPKLAPFAKLAIIGVISINSSGVASYFRNISLELILVALVVFIIAVSGYFLGWLTASVLKQSRANIISLTFNSGMRNISAGAVIAITYFPDAAALPVIVGMLFQQVIASTTGGLLDRMYRNKGEGSVIV</sequence>
<organism evidence="6 7">
    <name type="scientific">Thalassobacillus hwangdonensis</name>
    <dbReference type="NCBI Taxonomy" id="546108"/>
    <lineage>
        <taxon>Bacteria</taxon>
        <taxon>Bacillati</taxon>
        <taxon>Bacillota</taxon>
        <taxon>Bacilli</taxon>
        <taxon>Bacillales</taxon>
        <taxon>Bacillaceae</taxon>
        <taxon>Thalassobacillus</taxon>
    </lineage>
</organism>
<evidence type="ECO:0000256" key="5">
    <source>
        <dbReference type="SAM" id="Phobius"/>
    </source>
</evidence>
<evidence type="ECO:0000313" key="7">
    <source>
        <dbReference type="Proteomes" id="UP001596990"/>
    </source>
</evidence>
<feature type="transmembrane region" description="Helical" evidence="5">
    <location>
        <begin position="275"/>
        <end position="295"/>
    </location>
</feature>
<dbReference type="InterPro" id="IPR004710">
    <property type="entry name" value="Bilac:Na_transpt"/>
</dbReference>
<dbReference type="EMBL" id="JBHTKL010000005">
    <property type="protein sequence ID" value="MFD1019790.1"/>
    <property type="molecule type" value="Genomic_DNA"/>
</dbReference>
<dbReference type="InterPro" id="IPR038770">
    <property type="entry name" value="Na+/solute_symporter_sf"/>
</dbReference>
<protein>
    <submittedName>
        <fullName evidence="6">Bile acid:sodium symporter family protein</fullName>
    </submittedName>
</protein>
<reference evidence="7" key="1">
    <citation type="journal article" date="2019" name="Int. J. Syst. Evol. Microbiol.">
        <title>The Global Catalogue of Microorganisms (GCM) 10K type strain sequencing project: providing services to taxonomists for standard genome sequencing and annotation.</title>
        <authorList>
            <consortium name="The Broad Institute Genomics Platform"/>
            <consortium name="The Broad Institute Genome Sequencing Center for Infectious Disease"/>
            <person name="Wu L."/>
            <person name="Ma J."/>
        </authorList>
    </citation>
    <scope>NUCLEOTIDE SEQUENCE [LARGE SCALE GENOMIC DNA]</scope>
    <source>
        <strain evidence="7">CCUG 56607</strain>
    </source>
</reference>
<keyword evidence="3 5" id="KW-1133">Transmembrane helix</keyword>
<dbReference type="Pfam" id="PF01758">
    <property type="entry name" value="SBF"/>
    <property type="match status" value="1"/>
</dbReference>
<evidence type="ECO:0000256" key="4">
    <source>
        <dbReference type="ARBA" id="ARBA00023136"/>
    </source>
</evidence>
<dbReference type="Proteomes" id="UP001596990">
    <property type="component" value="Unassembled WGS sequence"/>
</dbReference>
<keyword evidence="7" id="KW-1185">Reference proteome</keyword>
<feature type="transmembrane region" description="Helical" evidence="5">
    <location>
        <begin position="246"/>
        <end position="269"/>
    </location>
</feature>
<feature type="transmembrane region" description="Helical" evidence="5">
    <location>
        <begin position="187"/>
        <end position="208"/>
    </location>
</feature>
<comment type="caution">
    <text evidence="6">The sequence shown here is derived from an EMBL/GenBank/DDBJ whole genome shotgun (WGS) entry which is preliminary data.</text>
</comment>
<evidence type="ECO:0000256" key="1">
    <source>
        <dbReference type="ARBA" id="ARBA00004141"/>
    </source>
</evidence>
<gene>
    <name evidence="6" type="ORF">ACFQ2J_11455</name>
</gene>
<dbReference type="InterPro" id="IPR002657">
    <property type="entry name" value="BilAc:Na_symport/Acr3"/>
</dbReference>
<proteinExistence type="predicted"/>
<name>A0ABW3L1H0_9BACI</name>
<evidence type="ECO:0000256" key="3">
    <source>
        <dbReference type="ARBA" id="ARBA00022989"/>
    </source>
</evidence>
<feature type="transmembrane region" description="Helical" evidence="5">
    <location>
        <begin position="27"/>
        <end position="45"/>
    </location>
</feature>
<keyword evidence="2 5" id="KW-0812">Transmembrane</keyword>
<dbReference type="Gene3D" id="1.20.1530.20">
    <property type="match status" value="1"/>
</dbReference>